<reference evidence="7" key="2">
    <citation type="submission" date="2025-08" db="UniProtKB">
        <authorList>
            <consortium name="Ensembl"/>
        </authorList>
    </citation>
    <scope>IDENTIFICATION</scope>
</reference>
<dbReference type="InterPro" id="IPR019734">
    <property type="entry name" value="TPR_rpt"/>
</dbReference>
<keyword evidence="2" id="KW-0677">Repeat</keyword>
<dbReference type="PANTHER" id="PTHR10271:SF34">
    <property type="entry name" value="INTERFERON-INDUCED PROTEIN WITH TETRATRICOPEPTIDE REPEATS 1"/>
    <property type="match status" value="1"/>
</dbReference>
<dbReference type="FunFam" id="1.25.40.10:FF:000036">
    <property type="entry name" value="interferon-induced protein with tetratricopeptide repeats 5"/>
    <property type="match status" value="1"/>
</dbReference>
<proteinExistence type="inferred from homology"/>
<dbReference type="Ensembl" id="ENSRBIT00000019268.1">
    <property type="protein sequence ID" value="ENSRBIP00000003724.1"/>
    <property type="gene ID" value="ENSRBIG00000017608.1"/>
</dbReference>
<dbReference type="InterPro" id="IPR011990">
    <property type="entry name" value="TPR-like_helical_dom_sf"/>
</dbReference>
<dbReference type="PANTHER" id="PTHR10271">
    <property type="entry name" value="INTERFERON-INDUCED PROTEIN WITH TETRATRICOPEPTIDE REPEATS"/>
    <property type="match status" value="1"/>
</dbReference>
<dbReference type="SMART" id="SM00028">
    <property type="entry name" value="TPR"/>
    <property type="match status" value="2"/>
</dbReference>
<evidence type="ECO:0000256" key="3">
    <source>
        <dbReference type="ARBA" id="ARBA00022803"/>
    </source>
</evidence>
<keyword evidence="1" id="KW-0399">Innate immunity</keyword>
<dbReference type="SUPFAM" id="SSF48452">
    <property type="entry name" value="TPR-like"/>
    <property type="match status" value="1"/>
</dbReference>
<reference evidence="7 8" key="1">
    <citation type="submission" date="2016-06" db="EMBL/GenBank/DDBJ databases">
        <title>Genome of Rhinopithecus bieti.</title>
        <authorList>
            <person name="Wu"/>
            <person name="C.-I. and Zhang"/>
            <person name="Y."/>
        </authorList>
    </citation>
    <scope>NUCLEOTIDE SEQUENCE</scope>
</reference>
<keyword evidence="3" id="KW-0802">TPR repeat</keyword>
<dbReference type="GeneTree" id="ENSGT00950000182946"/>
<dbReference type="Proteomes" id="UP000233180">
    <property type="component" value="Unassembled WGS sequence"/>
</dbReference>
<evidence type="ECO:0000256" key="5">
    <source>
        <dbReference type="ARBA" id="ARBA00023118"/>
    </source>
</evidence>
<keyword evidence="8" id="KW-1185">Reference proteome</keyword>
<dbReference type="Pfam" id="PF13181">
    <property type="entry name" value="TPR_8"/>
    <property type="match status" value="1"/>
</dbReference>
<evidence type="ECO:0000256" key="1">
    <source>
        <dbReference type="ARBA" id="ARBA00022588"/>
    </source>
</evidence>
<dbReference type="GO" id="GO:0003723">
    <property type="term" value="F:RNA binding"/>
    <property type="evidence" value="ECO:0007669"/>
    <property type="project" value="TreeGrafter"/>
</dbReference>
<name>A0A2K6JXH0_RHIBE</name>
<evidence type="ECO:0000256" key="2">
    <source>
        <dbReference type="ARBA" id="ARBA00022737"/>
    </source>
</evidence>
<keyword evidence="5" id="KW-0051">Antiviral defense</keyword>
<accession>A0A2K6JXH0</accession>
<organism evidence="7 8">
    <name type="scientific">Rhinopithecus bieti</name>
    <name type="common">Black snub-nosed monkey</name>
    <name type="synonym">Pygathrix bieti</name>
    <dbReference type="NCBI Taxonomy" id="61621"/>
    <lineage>
        <taxon>Eukaryota</taxon>
        <taxon>Metazoa</taxon>
        <taxon>Chordata</taxon>
        <taxon>Craniata</taxon>
        <taxon>Vertebrata</taxon>
        <taxon>Euteleostomi</taxon>
        <taxon>Mammalia</taxon>
        <taxon>Eutheria</taxon>
        <taxon>Euarchontoglires</taxon>
        <taxon>Primates</taxon>
        <taxon>Haplorrhini</taxon>
        <taxon>Catarrhini</taxon>
        <taxon>Cercopithecidae</taxon>
        <taxon>Colobinae</taxon>
        <taxon>Rhinopithecus</taxon>
    </lineage>
</organism>
<dbReference type="GO" id="GO:0045087">
    <property type="term" value="P:innate immune response"/>
    <property type="evidence" value="ECO:0007669"/>
    <property type="project" value="UniProtKB-KW"/>
</dbReference>
<comment type="similarity">
    <text evidence="6">Belongs to the IFIT family.</text>
</comment>
<protein>
    <submittedName>
        <fullName evidence="7">Uncharacterized protein</fullName>
    </submittedName>
</protein>
<evidence type="ECO:0000313" key="8">
    <source>
        <dbReference type="Proteomes" id="UP000233180"/>
    </source>
</evidence>
<dbReference type="GO" id="GO:0005829">
    <property type="term" value="C:cytosol"/>
    <property type="evidence" value="ECO:0007669"/>
    <property type="project" value="TreeGrafter"/>
</dbReference>
<keyword evidence="4" id="KW-0391">Immunity</keyword>
<reference evidence="7" key="3">
    <citation type="submission" date="2025-09" db="UniProtKB">
        <authorList>
            <consortium name="Ensembl"/>
        </authorList>
    </citation>
    <scope>IDENTIFICATION</scope>
</reference>
<evidence type="ECO:0000256" key="4">
    <source>
        <dbReference type="ARBA" id="ARBA00022859"/>
    </source>
</evidence>
<dbReference type="Pfam" id="PF13374">
    <property type="entry name" value="TPR_10"/>
    <property type="match status" value="1"/>
</dbReference>
<evidence type="ECO:0000313" key="7">
    <source>
        <dbReference type="Ensembl" id="ENSRBIP00000003724.1"/>
    </source>
</evidence>
<sequence>ATKKEVSQNEEFELNQLEDRLTEQQRNLTTHFVYLMQKEHAYQASVRSLVTWSNFAWVYYHMGRLAEAQAYLDKVENICKKPSNPFRYRMECPEIDCEEGWALLKCGGKNYERAKACFEKALEVDPENPEFSAGYAISAYRLDGFKVATKGYRQFSLLPLRQAVRLNPDNGYIKVLLALKLQDNGQEAEGEKYLEEALANMSSQTYVFRYATPFQIKNKQKNWIWIECMST</sequence>
<dbReference type="AlphaFoldDB" id="A0A2K6JXH0"/>
<evidence type="ECO:0000256" key="6">
    <source>
        <dbReference type="ARBA" id="ARBA00038336"/>
    </source>
</evidence>
<dbReference type="GO" id="GO:0051607">
    <property type="term" value="P:defense response to virus"/>
    <property type="evidence" value="ECO:0007669"/>
    <property type="project" value="UniProtKB-KW"/>
</dbReference>
<dbReference type="Gene3D" id="1.25.40.10">
    <property type="entry name" value="Tetratricopeptide repeat domain"/>
    <property type="match status" value="3"/>
</dbReference>